<sequence>METADDVQLRPVTGADATRKSESNTRDAEDTMPERAQEPEQHDPAPEPQYPSPARFWMALTTLCFGIFLITLDSTIVATAIPYITDEFHSLKDVGWYGSIYLMALCMSQLLFGKLAARYSVLWVYSSAMLIFLVGSAICGAAPNSPTLIAGRAIAGLGSSGLLITAYSLVPTLAPPDKRALSLSTVSMARSIAATAGPLVGGALTQGASWRWAFYINLPLGAVLYVAFMLLIKPPANPTQAFTSFSDLIRTLDLIGLAALVPTVVCLLLALQWGGISYSWSDGRIIALLVVTGVLGVAFIALEFWQGEKAMLPSRIFTQRSVSYASLYGFCSSGAIYVLTYYIPEWFQGVKGANPLMSAVYTLPWLITSVITLLGGGVLISKTGHVDIWMLVSTVFGAVGSGLFTTFTPDTSTGKWIGYQIIFSIGSSLFSVTPLIIVQSRLALKDIAIGSSMVAFSQVMGSSIFVSVAQAIFTNNLASGLQQLGIKGLDGALVASTGLTGLTNGLSGDLKKAVLTVINNALADSWRLPIVLTCVSLVGVLGVEHRKRT</sequence>
<feature type="transmembrane region" description="Helical" evidence="6">
    <location>
        <begin position="285"/>
        <end position="305"/>
    </location>
</feature>
<dbReference type="GO" id="GO:0005886">
    <property type="term" value="C:plasma membrane"/>
    <property type="evidence" value="ECO:0007669"/>
    <property type="project" value="TreeGrafter"/>
</dbReference>
<evidence type="ECO:0000313" key="8">
    <source>
        <dbReference type="EMBL" id="KAK3935519.1"/>
    </source>
</evidence>
<organism evidence="8 9">
    <name type="scientific">Diplogelasinospora grovesii</name>
    <dbReference type="NCBI Taxonomy" id="303347"/>
    <lineage>
        <taxon>Eukaryota</taxon>
        <taxon>Fungi</taxon>
        <taxon>Dikarya</taxon>
        <taxon>Ascomycota</taxon>
        <taxon>Pezizomycotina</taxon>
        <taxon>Sordariomycetes</taxon>
        <taxon>Sordariomycetidae</taxon>
        <taxon>Sordariales</taxon>
        <taxon>Diplogelasinosporaceae</taxon>
        <taxon>Diplogelasinospora</taxon>
    </lineage>
</organism>
<dbReference type="AlphaFoldDB" id="A0AAN6MZD5"/>
<dbReference type="SUPFAM" id="SSF103473">
    <property type="entry name" value="MFS general substrate transporter"/>
    <property type="match status" value="1"/>
</dbReference>
<feature type="transmembrane region" description="Helical" evidence="6">
    <location>
        <begin position="252"/>
        <end position="273"/>
    </location>
</feature>
<dbReference type="InterPro" id="IPR036259">
    <property type="entry name" value="MFS_trans_sf"/>
</dbReference>
<dbReference type="Gene3D" id="1.20.1250.20">
    <property type="entry name" value="MFS general substrate transporter like domains"/>
    <property type="match status" value="1"/>
</dbReference>
<dbReference type="Proteomes" id="UP001303473">
    <property type="component" value="Unassembled WGS sequence"/>
</dbReference>
<evidence type="ECO:0000313" key="9">
    <source>
        <dbReference type="Proteomes" id="UP001303473"/>
    </source>
</evidence>
<dbReference type="InterPro" id="IPR020846">
    <property type="entry name" value="MFS_dom"/>
</dbReference>
<reference evidence="9" key="1">
    <citation type="journal article" date="2023" name="Mol. Phylogenet. Evol.">
        <title>Genome-scale phylogeny and comparative genomics of the fungal order Sordariales.</title>
        <authorList>
            <person name="Hensen N."/>
            <person name="Bonometti L."/>
            <person name="Westerberg I."/>
            <person name="Brannstrom I.O."/>
            <person name="Guillou S."/>
            <person name="Cros-Aarteil S."/>
            <person name="Calhoun S."/>
            <person name="Haridas S."/>
            <person name="Kuo A."/>
            <person name="Mondo S."/>
            <person name="Pangilinan J."/>
            <person name="Riley R."/>
            <person name="LaButti K."/>
            <person name="Andreopoulos B."/>
            <person name="Lipzen A."/>
            <person name="Chen C."/>
            <person name="Yan M."/>
            <person name="Daum C."/>
            <person name="Ng V."/>
            <person name="Clum A."/>
            <person name="Steindorff A."/>
            <person name="Ohm R.A."/>
            <person name="Martin F."/>
            <person name="Silar P."/>
            <person name="Natvig D.O."/>
            <person name="Lalanne C."/>
            <person name="Gautier V."/>
            <person name="Ament-Velasquez S.L."/>
            <person name="Kruys A."/>
            <person name="Hutchinson M.I."/>
            <person name="Powell A.J."/>
            <person name="Barry K."/>
            <person name="Miller A.N."/>
            <person name="Grigoriev I.V."/>
            <person name="Debuchy R."/>
            <person name="Gladieux P."/>
            <person name="Hiltunen Thoren M."/>
            <person name="Johannesson H."/>
        </authorList>
    </citation>
    <scope>NUCLEOTIDE SEQUENCE [LARGE SCALE GENOMIC DNA]</scope>
    <source>
        <strain evidence="9">CBS 340.73</strain>
    </source>
</reference>
<keyword evidence="2 6" id="KW-0812">Transmembrane</keyword>
<keyword evidence="3 6" id="KW-1133">Transmembrane helix</keyword>
<evidence type="ECO:0000256" key="1">
    <source>
        <dbReference type="ARBA" id="ARBA00004141"/>
    </source>
</evidence>
<comment type="subcellular location">
    <subcellularLocation>
        <location evidence="1">Membrane</location>
        <topology evidence="1">Multi-pass membrane protein</topology>
    </subcellularLocation>
</comment>
<comment type="caution">
    <text evidence="8">The sequence shown here is derived from an EMBL/GenBank/DDBJ whole genome shotgun (WGS) entry which is preliminary data.</text>
</comment>
<evidence type="ECO:0000256" key="3">
    <source>
        <dbReference type="ARBA" id="ARBA00022989"/>
    </source>
</evidence>
<feature type="transmembrane region" description="Helical" evidence="6">
    <location>
        <begin position="96"/>
        <end position="115"/>
    </location>
</feature>
<name>A0AAN6MZD5_9PEZI</name>
<dbReference type="EMBL" id="MU853920">
    <property type="protein sequence ID" value="KAK3935519.1"/>
    <property type="molecule type" value="Genomic_DNA"/>
</dbReference>
<dbReference type="PANTHER" id="PTHR23501:SF199">
    <property type="entry name" value="MFS EFFLUX TRANSPORTER INPD-RELATED"/>
    <property type="match status" value="1"/>
</dbReference>
<feature type="transmembrane region" description="Helical" evidence="6">
    <location>
        <begin position="122"/>
        <end position="143"/>
    </location>
</feature>
<evidence type="ECO:0000256" key="5">
    <source>
        <dbReference type="SAM" id="MobiDB-lite"/>
    </source>
</evidence>
<evidence type="ECO:0000256" key="6">
    <source>
        <dbReference type="SAM" id="Phobius"/>
    </source>
</evidence>
<feature type="transmembrane region" description="Helical" evidence="6">
    <location>
        <begin position="212"/>
        <end position="232"/>
    </location>
</feature>
<feature type="transmembrane region" description="Helical" evidence="6">
    <location>
        <begin position="417"/>
        <end position="437"/>
    </location>
</feature>
<dbReference type="Pfam" id="PF07690">
    <property type="entry name" value="MFS_1"/>
    <property type="match status" value="1"/>
</dbReference>
<feature type="transmembrane region" description="Helical" evidence="6">
    <location>
        <begin position="325"/>
        <end position="343"/>
    </location>
</feature>
<accession>A0AAN6MZD5</accession>
<dbReference type="PANTHER" id="PTHR23501">
    <property type="entry name" value="MAJOR FACILITATOR SUPERFAMILY"/>
    <property type="match status" value="1"/>
</dbReference>
<feature type="transmembrane region" description="Helical" evidence="6">
    <location>
        <begin position="149"/>
        <end position="169"/>
    </location>
</feature>
<dbReference type="PROSITE" id="PS50850">
    <property type="entry name" value="MFS"/>
    <property type="match status" value="1"/>
</dbReference>
<feature type="domain" description="Major facilitator superfamily (MFS) profile" evidence="7">
    <location>
        <begin position="59"/>
        <end position="549"/>
    </location>
</feature>
<evidence type="ECO:0000259" key="7">
    <source>
        <dbReference type="PROSITE" id="PS50850"/>
    </source>
</evidence>
<feature type="transmembrane region" description="Helical" evidence="6">
    <location>
        <begin position="526"/>
        <end position="543"/>
    </location>
</feature>
<feature type="compositionally biased region" description="Basic and acidic residues" evidence="5">
    <location>
        <begin position="17"/>
        <end position="45"/>
    </location>
</feature>
<dbReference type="CDD" id="cd17502">
    <property type="entry name" value="MFS_Azr1_MDR_like"/>
    <property type="match status" value="1"/>
</dbReference>
<dbReference type="GO" id="GO:0022857">
    <property type="term" value="F:transmembrane transporter activity"/>
    <property type="evidence" value="ECO:0007669"/>
    <property type="project" value="InterPro"/>
</dbReference>
<feature type="transmembrane region" description="Helical" evidence="6">
    <location>
        <begin position="363"/>
        <end position="381"/>
    </location>
</feature>
<keyword evidence="4 6" id="KW-0472">Membrane</keyword>
<feature type="transmembrane region" description="Helical" evidence="6">
    <location>
        <begin position="56"/>
        <end position="84"/>
    </location>
</feature>
<proteinExistence type="predicted"/>
<evidence type="ECO:0000256" key="4">
    <source>
        <dbReference type="ARBA" id="ARBA00023136"/>
    </source>
</evidence>
<evidence type="ECO:0000256" key="2">
    <source>
        <dbReference type="ARBA" id="ARBA00022692"/>
    </source>
</evidence>
<feature type="transmembrane region" description="Helical" evidence="6">
    <location>
        <begin position="388"/>
        <end position="405"/>
    </location>
</feature>
<dbReference type="InterPro" id="IPR011701">
    <property type="entry name" value="MFS"/>
</dbReference>
<feature type="region of interest" description="Disordered" evidence="5">
    <location>
        <begin position="1"/>
        <end position="48"/>
    </location>
</feature>
<feature type="transmembrane region" description="Helical" evidence="6">
    <location>
        <begin position="449"/>
        <end position="473"/>
    </location>
</feature>
<keyword evidence="9" id="KW-1185">Reference proteome</keyword>
<protein>
    <submittedName>
        <fullName evidence="8">MFS general substrate transporter</fullName>
    </submittedName>
</protein>
<feature type="transmembrane region" description="Helical" evidence="6">
    <location>
        <begin position="181"/>
        <end position="200"/>
    </location>
</feature>
<gene>
    <name evidence="8" type="ORF">QBC46DRAFT_323218</name>
</gene>